<dbReference type="InterPro" id="IPR001017">
    <property type="entry name" value="DH_E1"/>
</dbReference>
<keyword evidence="7 8" id="KW-0670">Pyruvate</keyword>
<comment type="subunit">
    <text evidence="2 8">Heterodimer of an alpha and a beta chain.</text>
</comment>
<evidence type="ECO:0000256" key="3">
    <source>
        <dbReference type="ARBA" id="ARBA00012281"/>
    </source>
</evidence>
<dbReference type="PANTHER" id="PTHR11516">
    <property type="entry name" value="PYRUVATE DEHYDROGENASE E1 COMPONENT, ALPHA SUBUNIT BACTERIAL AND ORGANELLAR"/>
    <property type="match status" value="1"/>
</dbReference>
<dbReference type="InterPro" id="IPR029061">
    <property type="entry name" value="THDP-binding"/>
</dbReference>
<dbReference type="SUPFAM" id="SSF52518">
    <property type="entry name" value="Thiamin diphosphate-binding fold (THDP-binding)"/>
    <property type="match status" value="1"/>
</dbReference>
<dbReference type="Proteomes" id="UP001575105">
    <property type="component" value="Unassembled WGS sequence"/>
</dbReference>
<name>A0ABV4U7Q7_9BACT</name>
<evidence type="ECO:0000256" key="4">
    <source>
        <dbReference type="ARBA" id="ARBA00014159"/>
    </source>
</evidence>
<dbReference type="EC" id="1.2.4.1" evidence="3 8"/>
<dbReference type="Gene3D" id="3.40.50.970">
    <property type="match status" value="1"/>
</dbReference>
<feature type="domain" description="Dehydrogenase E1 component" evidence="9">
    <location>
        <begin position="29"/>
        <end position="339"/>
    </location>
</feature>
<reference evidence="10 11" key="1">
    <citation type="submission" date="2024-08" db="EMBL/GenBank/DDBJ databases">
        <title>Whole-genome sequencing of halo(alkali)philic microorganisms from hypersaline lakes.</title>
        <authorList>
            <person name="Sorokin D.Y."/>
            <person name="Merkel A.Y."/>
            <person name="Messina E."/>
            <person name="Yakimov M."/>
        </authorList>
    </citation>
    <scope>NUCLEOTIDE SEQUENCE [LARGE SCALE GENOMIC DNA]</scope>
    <source>
        <strain evidence="10 11">AB-hyl4</strain>
    </source>
</reference>
<dbReference type="RefSeq" id="WP_425346565.1">
    <property type="nucleotide sequence ID" value="NZ_JBGUBD010000010.1"/>
</dbReference>
<protein>
    <recommendedName>
        <fullName evidence="4 8">Pyruvate dehydrogenase E1 component subunit alpha</fullName>
        <ecNumber evidence="3 8">1.2.4.1</ecNumber>
    </recommendedName>
</protein>
<dbReference type="CDD" id="cd02000">
    <property type="entry name" value="TPP_E1_PDC_ADC_BCADC"/>
    <property type="match status" value="1"/>
</dbReference>
<evidence type="ECO:0000259" key="9">
    <source>
        <dbReference type="Pfam" id="PF00676"/>
    </source>
</evidence>
<dbReference type="PANTHER" id="PTHR11516:SF60">
    <property type="entry name" value="PYRUVATE DEHYDROGENASE E1 COMPONENT SUBUNIT ALPHA"/>
    <property type="match status" value="1"/>
</dbReference>
<dbReference type="InterPro" id="IPR050642">
    <property type="entry name" value="PDH_E1_Alpha_Subunit"/>
</dbReference>
<keyword evidence="11" id="KW-1185">Reference proteome</keyword>
<evidence type="ECO:0000313" key="11">
    <source>
        <dbReference type="Proteomes" id="UP001575105"/>
    </source>
</evidence>
<evidence type="ECO:0000256" key="5">
    <source>
        <dbReference type="ARBA" id="ARBA00023002"/>
    </source>
</evidence>
<keyword evidence="5 8" id="KW-0560">Oxidoreductase</keyword>
<dbReference type="NCBIfam" id="TIGR03182">
    <property type="entry name" value="PDH_E1_alph_y"/>
    <property type="match status" value="1"/>
</dbReference>
<accession>A0ABV4U7Q7</accession>
<evidence type="ECO:0000256" key="6">
    <source>
        <dbReference type="ARBA" id="ARBA00023052"/>
    </source>
</evidence>
<comment type="caution">
    <text evidence="10">The sequence shown here is derived from an EMBL/GenBank/DDBJ whole genome shotgun (WGS) entry which is preliminary data.</text>
</comment>
<keyword evidence="6 8" id="KW-0786">Thiamine pyrophosphate</keyword>
<evidence type="ECO:0000256" key="7">
    <source>
        <dbReference type="ARBA" id="ARBA00023317"/>
    </source>
</evidence>
<dbReference type="GO" id="GO:0004739">
    <property type="term" value="F:pyruvate dehydrogenase (acetyl-transferring) activity"/>
    <property type="evidence" value="ECO:0007669"/>
    <property type="project" value="UniProtKB-EC"/>
</dbReference>
<dbReference type="Pfam" id="PF00676">
    <property type="entry name" value="E1_dh"/>
    <property type="match status" value="1"/>
</dbReference>
<comment type="cofactor">
    <cofactor evidence="1 8">
        <name>thiamine diphosphate</name>
        <dbReference type="ChEBI" id="CHEBI:58937"/>
    </cofactor>
</comment>
<dbReference type="InterPro" id="IPR017597">
    <property type="entry name" value="Pyrv_DH_E1_asu_subgrp-y"/>
</dbReference>
<sequence length="370" mass="40930">MPTATEDKAKAQARPSSELSTDKLLDMLYMMMLIRRFEERTMQSYMQQKIGGFCHIYIGQEAVATGSIAALNDEDPVITAYRDHGHALARGMHPNYAMAELFGKATGCAKGKGGSMHFFDKPRHMYGGHAIVGGQCPLGIGLAFATQYNKEDKTTVCYLGDGAINQGAFHEAMNMAAIWRLPILFVVENNMYSMGTHIARGTAGADDLSKKAAAYDMRYAECNGSDILEVYDTFKTEGDRARGSTAKALGHDDDKGDGPCFINVKTYRYQGHSMSDPQKYRTKDEVKQQQEQDCINLLVNHLIEKGLANQDKIDELDQKAKDAAQDSVKYAENAPEPSIDELYTDVFSQPFGYFKEGDLPAMIKNDNSGE</sequence>
<organism evidence="10 11">
    <name type="scientific">Natronomicrosphaera hydrolytica</name>
    <dbReference type="NCBI Taxonomy" id="3242702"/>
    <lineage>
        <taxon>Bacteria</taxon>
        <taxon>Pseudomonadati</taxon>
        <taxon>Planctomycetota</taxon>
        <taxon>Phycisphaerae</taxon>
        <taxon>Phycisphaerales</taxon>
        <taxon>Phycisphaeraceae</taxon>
        <taxon>Natronomicrosphaera</taxon>
    </lineage>
</organism>
<proteinExistence type="predicted"/>
<evidence type="ECO:0000256" key="2">
    <source>
        <dbReference type="ARBA" id="ARBA00011870"/>
    </source>
</evidence>
<evidence type="ECO:0000256" key="8">
    <source>
        <dbReference type="RuleBase" id="RU361139"/>
    </source>
</evidence>
<comment type="function">
    <text evidence="8">The pyruvate dehydrogenase complex catalyzes the overall conversion of pyruvate to acetyl-CoA and CO(2).</text>
</comment>
<dbReference type="EMBL" id="JBGUBD010000010">
    <property type="protein sequence ID" value="MFA9479640.1"/>
    <property type="molecule type" value="Genomic_DNA"/>
</dbReference>
<comment type="catalytic activity">
    <reaction evidence="8">
        <text>N(6)-[(R)-lipoyl]-L-lysyl-[protein] + pyruvate + H(+) = N(6)-[(R)-S(8)-acetyldihydrolipoyl]-L-lysyl-[protein] + CO2</text>
        <dbReference type="Rhea" id="RHEA:19189"/>
        <dbReference type="Rhea" id="RHEA-COMP:10474"/>
        <dbReference type="Rhea" id="RHEA-COMP:10478"/>
        <dbReference type="ChEBI" id="CHEBI:15361"/>
        <dbReference type="ChEBI" id="CHEBI:15378"/>
        <dbReference type="ChEBI" id="CHEBI:16526"/>
        <dbReference type="ChEBI" id="CHEBI:83099"/>
        <dbReference type="ChEBI" id="CHEBI:83111"/>
        <dbReference type="EC" id="1.2.4.1"/>
    </reaction>
</comment>
<evidence type="ECO:0000313" key="10">
    <source>
        <dbReference type="EMBL" id="MFA9479640.1"/>
    </source>
</evidence>
<gene>
    <name evidence="8 10" type="primary">pdhA</name>
    <name evidence="10" type="ORF">ACERK3_15230</name>
</gene>
<evidence type="ECO:0000256" key="1">
    <source>
        <dbReference type="ARBA" id="ARBA00001964"/>
    </source>
</evidence>